<proteinExistence type="predicted"/>
<dbReference type="GO" id="GO:0005576">
    <property type="term" value="C:extracellular region"/>
    <property type="evidence" value="ECO:0007669"/>
    <property type="project" value="UniProtKB-SubCell"/>
</dbReference>
<keyword evidence="3 5" id="KW-0732">Signal</keyword>
<evidence type="ECO:0000313" key="6">
    <source>
        <dbReference type="EMBL" id="CAG5922512.1"/>
    </source>
</evidence>
<comment type="subcellular location">
    <subcellularLocation>
        <location evidence="1">Secreted</location>
    </subcellularLocation>
</comment>
<dbReference type="Gene3D" id="2.40.128.20">
    <property type="match status" value="1"/>
</dbReference>
<keyword evidence="7" id="KW-1185">Reference proteome</keyword>
<feature type="signal peptide" evidence="5">
    <location>
        <begin position="1"/>
        <end position="20"/>
    </location>
</feature>
<dbReference type="InterPro" id="IPR012674">
    <property type="entry name" value="Calycin"/>
</dbReference>
<evidence type="ECO:0000256" key="5">
    <source>
        <dbReference type="SAM" id="SignalP"/>
    </source>
</evidence>
<evidence type="ECO:0000313" key="7">
    <source>
        <dbReference type="Proteomes" id="UP000677803"/>
    </source>
</evidence>
<evidence type="ECO:0000256" key="1">
    <source>
        <dbReference type="ARBA" id="ARBA00004613"/>
    </source>
</evidence>
<protein>
    <submittedName>
        <fullName evidence="6">(Atlantic silverside) hypothetical protein</fullName>
    </submittedName>
</protein>
<evidence type="ECO:0000256" key="4">
    <source>
        <dbReference type="ARBA" id="ARBA00023180"/>
    </source>
</evidence>
<keyword evidence="4" id="KW-0325">Glycoprotein</keyword>
<organism evidence="6 7">
    <name type="scientific">Menidia menidia</name>
    <name type="common">Atlantic silverside</name>
    <dbReference type="NCBI Taxonomy" id="238744"/>
    <lineage>
        <taxon>Eukaryota</taxon>
        <taxon>Metazoa</taxon>
        <taxon>Chordata</taxon>
        <taxon>Craniata</taxon>
        <taxon>Vertebrata</taxon>
        <taxon>Euteleostomi</taxon>
        <taxon>Actinopterygii</taxon>
        <taxon>Neopterygii</taxon>
        <taxon>Teleostei</taxon>
        <taxon>Neoteleostei</taxon>
        <taxon>Acanthomorphata</taxon>
        <taxon>Ovalentaria</taxon>
        <taxon>Atherinomorphae</taxon>
        <taxon>Atheriniformes</taxon>
        <taxon>Atherinopsidae</taxon>
        <taxon>Menidiinae</taxon>
        <taxon>Menidia</taxon>
    </lineage>
</organism>
<feature type="chain" id="PRO_5035716972" evidence="5">
    <location>
        <begin position="21"/>
        <end position="191"/>
    </location>
</feature>
<name>A0A8S4AY13_9TELE</name>
<dbReference type="Proteomes" id="UP000677803">
    <property type="component" value="Unassembled WGS sequence"/>
</dbReference>
<accession>A0A8S4AY13</accession>
<dbReference type="PANTHER" id="PTHR11967">
    <property type="entry name" value="ALPHA-1-ACID GLYCOPROTEIN"/>
    <property type="match status" value="1"/>
</dbReference>
<dbReference type="AlphaFoldDB" id="A0A8S4AY13"/>
<dbReference type="PANTHER" id="PTHR11967:SF2">
    <property type="entry name" value="ALPHA-1-ACID GLYCOPROTEIN 1"/>
    <property type="match status" value="1"/>
</dbReference>
<dbReference type="OrthoDB" id="8678705at2759"/>
<reference evidence="6" key="1">
    <citation type="submission" date="2021-05" db="EMBL/GenBank/DDBJ databases">
        <authorList>
            <person name="Tigano A."/>
        </authorList>
    </citation>
    <scope>NUCLEOTIDE SEQUENCE</scope>
</reference>
<dbReference type="CDD" id="cd19415">
    <property type="entry name" value="lipocalin_ApoM_AGP"/>
    <property type="match status" value="1"/>
</dbReference>
<dbReference type="SUPFAM" id="SSF50814">
    <property type="entry name" value="Lipocalins"/>
    <property type="match status" value="1"/>
</dbReference>
<keyword evidence="2" id="KW-0964">Secreted</keyword>
<sequence>MTMDFHVFVFLMALASLTAASAPDCQELVKPYMPEDLKLVTGKWVYTMGVGDPIPYHHALGSLKSSWIELSPTSSSQIVALRWGDHCFQRCVFGEVNATVSGLATTFRKNLSDHKGHLLPTCPDCLLWTDSFRNGDFVGRNILLYTRTGKIDPNDVELFKKQAECLNFSERFHSYDNKTEMCPDSKDTEQQ</sequence>
<gene>
    <name evidence="6" type="ORF">MMEN_LOCUS10515</name>
</gene>
<comment type="caution">
    <text evidence="6">The sequence shown here is derived from an EMBL/GenBank/DDBJ whole genome shotgun (WGS) entry which is preliminary data.</text>
</comment>
<evidence type="ECO:0000256" key="2">
    <source>
        <dbReference type="ARBA" id="ARBA00022525"/>
    </source>
</evidence>
<evidence type="ECO:0000256" key="3">
    <source>
        <dbReference type="ARBA" id="ARBA00022729"/>
    </source>
</evidence>
<dbReference type="EMBL" id="CAJRST010011112">
    <property type="protein sequence ID" value="CAG5922512.1"/>
    <property type="molecule type" value="Genomic_DNA"/>
</dbReference>